<accession>A0ABZ1RG89</accession>
<dbReference type="InterPro" id="IPR018333">
    <property type="entry name" value="Squalene_cyclase"/>
</dbReference>
<protein>
    <submittedName>
        <fullName evidence="9">Squalene--hopene cyclase</fullName>
        <ecNumber evidence="9">5.4.99.17</ecNumber>
    </submittedName>
</protein>
<dbReference type="Gene3D" id="1.50.10.20">
    <property type="match status" value="2"/>
</dbReference>
<evidence type="ECO:0000256" key="5">
    <source>
        <dbReference type="ARBA" id="ARBA00023235"/>
    </source>
</evidence>
<feature type="compositionally biased region" description="Basic and acidic residues" evidence="6">
    <location>
        <begin position="57"/>
        <end position="72"/>
    </location>
</feature>
<evidence type="ECO:0000256" key="6">
    <source>
        <dbReference type="SAM" id="MobiDB-lite"/>
    </source>
</evidence>
<gene>
    <name evidence="9" type="primary">shc</name>
    <name evidence="9" type="ORF">OHU17_07705</name>
</gene>
<dbReference type="CDD" id="cd02892">
    <property type="entry name" value="SQCY_1"/>
    <property type="match status" value="1"/>
</dbReference>
<reference evidence="9" key="1">
    <citation type="submission" date="2022-10" db="EMBL/GenBank/DDBJ databases">
        <title>The complete genomes of actinobacterial strains from the NBC collection.</title>
        <authorList>
            <person name="Joergensen T.S."/>
            <person name="Alvarez Arevalo M."/>
            <person name="Sterndorff E.B."/>
            <person name="Faurdal D."/>
            <person name="Vuksanovic O."/>
            <person name="Mourched A.-S."/>
            <person name="Charusanti P."/>
            <person name="Shaw S."/>
            <person name="Blin K."/>
            <person name="Weber T."/>
        </authorList>
    </citation>
    <scope>NUCLEOTIDE SEQUENCE</scope>
    <source>
        <strain evidence="9">NBC_00283</strain>
    </source>
</reference>
<dbReference type="GO" id="GO:0051007">
    <property type="term" value="F:squalene-hopene cyclase activity"/>
    <property type="evidence" value="ECO:0007669"/>
    <property type="project" value="UniProtKB-EC"/>
</dbReference>
<dbReference type="InterPro" id="IPR032696">
    <property type="entry name" value="SQ_cyclase_C"/>
</dbReference>
<dbReference type="Pfam" id="PF13249">
    <property type="entry name" value="SQHop_cyclase_N"/>
    <property type="match status" value="1"/>
</dbReference>
<proteinExistence type="inferred from homology"/>
<evidence type="ECO:0000256" key="2">
    <source>
        <dbReference type="ARBA" id="ARBA00009755"/>
    </source>
</evidence>
<feature type="domain" description="Squalene cyclase N-terminal" evidence="8">
    <location>
        <begin position="79"/>
        <end position="363"/>
    </location>
</feature>
<comment type="similarity">
    <text evidence="2">Belongs to the terpene cyclase/mutase family.</text>
</comment>
<dbReference type="Proteomes" id="UP001432075">
    <property type="component" value="Chromosome"/>
</dbReference>
<dbReference type="InterPro" id="IPR032697">
    <property type="entry name" value="SQ_cyclase_N"/>
</dbReference>
<dbReference type="InterPro" id="IPR008930">
    <property type="entry name" value="Terpenoid_cyclase/PrenylTrfase"/>
</dbReference>
<keyword evidence="10" id="KW-1185">Reference proteome</keyword>
<organism evidence="9 10">
    <name type="scientific">Streptomyces goshikiensis</name>
    <dbReference type="NCBI Taxonomy" id="1942"/>
    <lineage>
        <taxon>Bacteria</taxon>
        <taxon>Bacillati</taxon>
        <taxon>Actinomycetota</taxon>
        <taxon>Actinomycetes</taxon>
        <taxon>Kitasatosporales</taxon>
        <taxon>Streptomycetaceae</taxon>
        <taxon>Streptomyces</taxon>
    </lineage>
</organism>
<dbReference type="RefSeq" id="WP_229895181.1">
    <property type="nucleotide sequence ID" value="NZ_BMVE01000002.1"/>
</dbReference>
<dbReference type="NCBIfam" id="TIGR01787">
    <property type="entry name" value="squalene_cyclas"/>
    <property type="match status" value="1"/>
</dbReference>
<name>A0ABZ1RG89_9ACTN</name>
<dbReference type="NCBIfam" id="TIGR01507">
    <property type="entry name" value="hopene_cyclase"/>
    <property type="match status" value="1"/>
</dbReference>
<dbReference type="EMBL" id="CP108057">
    <property type="protein sequence ID" value="WUO45731.1"/>
    <property type="molecule type" value="Genomic_DNA"/>
</dbReference>
<feature type="domain" description="Squalene cyclase C-terminal" evidence="7">
    <location>
        <begin position="374"/>
        <end position="688"/>
    </location>
</feature>
<sequence>MTATTDGTGAPGAEPDEGAAAGTAAPPGTREAVRRRRSPRGPGAGPEADYGPARASAPDRLRGDAARGDAARRVQDATARAIRNLLGRQDPAGWWKGDLETNVTMDAEDLLLRQFLGIRDEAVTQAAALFIRREQREDGTWATFHGGPPELSATIEAYVALRLAGDAPDAPHMATASAWIRAHGGLAAARVFTRIWLALFGWWDWENLPELPPELVLLPPWVPLNIYDFGCWARQTIVPLTVVSAMRPVRPAPFALDELHTDARVPVPPRRMAPPTTWNGAFQWMDRALHVYRRFAPRRLREAAMASAGRWIIERQENDGCWGGIQPPAVYSVIALHLLGYDLGHPVMRAGLESLDRFAVWREDGSRMIEACQSPVWDTCLAAIALADAGVRPDHPALVKAADWMLGEEIVRTGDWAVRRPGLAPGGWAFEFHNDTYPDIDDTAEVVLALRRIRHPDPARVEAAIARGVSWNLGMQSRGGAWGAFDADNTSPFPNRLPFCDFGEVIDPPSADVTAHVVEMLAAEGRAADPRTRRGIAWLLAEQEPEGPWFGRWGTNYVYGTGSVVPALTAAGLSPGHPAIRRAVLWLESVQNPDGGWGEDQRSYQDRAWAGKGESTPSQTAWALMALLSAGERDAKTVERGIAYLVETQLADGGWDEPHFTGTGFPWDFSINYHLYRHVFPLTALGRYLYGEPFGHDGRHIGAHLGDRTGVPAEGV</sequence>
<evidence type="ECO:0000259" key="7">
    <source>
        <dbReference type="Pfam" id="PF13243"/>
    </source>
</evidence>
<keyword evidence="3" id="KW-0479">Metal-binding</keyword>
<dbReference type="InterPro" id="IPR006400">
    <property type="entry name" value="Hopene-cyclase"/>
</dbReference>
<keyword evidence="4" id="KW-0677">Repeat</keyword>
<evidence type="ECO:0000256" key="4">
    <source>
        <dbReference type="ARBA" id="ARBA00022737"/>
    </source>
</evidence>
<dbReference type="PANTHER" id="PTHR11764">
    <property type="entry name" value="TERPENE CYCLASE/MUTASE FAMILY MEMBER"/>
    <property type="match status" value="1"/>
</dbReference>
<evidence type="ECO:0000256" key="3">
    <source>
        <dbReference type="ARBA" id="ARBA00022723"/>
    </source>
</evidence>
<evidence type="ECO:0000256" key="1">
    <source>
        <dbReference type="ARBA" id="ARBA00004999"/>
    </source>
</evidence>
<dbReference type="PANTHER" id="PTHR11764:SF20">
    <property type="entry name" value="LANOSTEROL SYNTHASE"/>
    <property type="match status" value="1"/>
</dbReference>
<evidence type="ECO:0000313" key="9">
    <source>
        <dbReference type="EMBL" id="WUO45731.1"/>
    </source>
</evidence>
<comment type="pathway">
    <text evidence="1">Secondary metabolite biosynthesis; hopanoid biosynthesis.</text>
</comment>
<feature type="compositionally biased region" description="Low complexity" evidence="6">
    <location>
        <begin position="1"/>
        <end position="30"/>
    </location>
</feature>
<dbReference type="Pfam" id="PF13243">
    <property type="entry name" value="SQHop_cyclase_C"/>
    <property type="match status" value="1"/>
</dbReference>
<keyword evidence="5 9" id="KW-0413">Isomerase</keyword>
<feature type="region of interest" description="Disordered" evidence="6">
    <location>
        <begin position="1"/>
        <end position="72"/>
    </location>
</feature>
<evidence type="ECO:0000259" key="8">
    <source>
        <dbReference type="Pfam" id="PF13249"/>
    </source>
</evidence>
<evidence type="ECO:0000313" key="10">
    <source>
        <dbReference type="Proteomes" id="UP001432075"/>
    </source>
</evidence>
<dbReference type="SFLD" id="SFLDG01016">
    <property type="entry name" value="Prenyltransferase_Like_2"/>
    <property type="match status" value="1"/>
</dbReference>
<dbReference type="SUPFAM" id="SSF48239">
    <property type="entry name" value="Terpenoid cyclases/Protein prenyltransferases"/>
    <property type="match status" value="2"/>
</dbReference>
<dbReference type="EC" id="5.4.99.17" evidence="9"/>